<dbReference type="Proteomes" id="UP000196655">
    <property type="component" value="Unassembled WGS sequence"/>
</dbReference>
<dbReference type="PANTHER" id="PTHR38011:SF11">
    <property type="entry name" value="2,5-DIAMINO-6-RIBOSYLAMINO-4(3H)-PYRIMIDINONE 5'-PHOSPHATE REDUCTASE"/>
    <property type="match status" value="1"/>
</dbReference>
<protein>
    <recommendedName>
        <fullName evidence="1">Bacterial bifunctional deaminase-reductase C-terminal domain-containing protein</fullName>
    </recommendedName>
</protein>
<dbReference type="Pfam" id="PF01872">
    <property type="entry name" value="RibD_C"/>
    <property type="match status" value="1"/>
</dbReference>
<organism evidence="2 3">
    <name type="scientific">Inquilinus limosus</name>
    <dbReference type="NCBI Taxonomy" id="171674"/>
    <lineage>
        <taxon>Bacteria</taxon>
        <taxon>Pseudomonadati</taxon>
        <taxon>Pseudomonadota</taxon>
        <taxon>Alphaproteobacteria</taxon>
        <taxon>Rhodospirillales</taxon>
        <taxon>Rhodospirillaceae</taxon>
        <taxon>Inquilinus</taxon>
    </lineage>
</organism>
<dbReference type="EMBL" id="NHON01000003">
    <property type="protein sequence ID" value="OWJ68676.1"/>
    <property type="molecule type" value="Genomic_DNA"/>
</dbReference>
<gene>
    <name evidence="2" type="ORF">BWR60_02700</name>
</gene>
<dbReference type="GO" id="GO:0008703">
    <property type="term" value="F:5-amino-6-(5-phosphoribosylamino)uracil reductase activity"/>
    <property type="evidence" value="ECO:0007669"/>
    <property type="project" value="InterPro"/>
</dbReference>
<proteinExistence type="predicted"/>
<reference evidence="3" key="1">
    <citation type="submission" date="2017-05" db="EMBL/GenBank/DDBJ databases">
        <authorList>
            <person name="Macchi M."/>
            <person name="Festa S."/>
            <person name="Coppotelli B.M."/>
            <person name="Morelli I.S."/>
        </authorList>
    </citation>
    <scope>NUCLEOTIDE SEQUENCE [LARGE SCALE GENOMIC DNA]</scope>
    <source>
        <strain evidence="3">I</strain>
    </source>
</reference>
<name>A0A211ZU22_9PROT</name>
<evidence type="ECO:0000313" key="3">
    <source>
        <dbReference type="Proteomes" id="UP000196655"/>
    </source>
</evidence>
<dbReference type="GO" id="GO:0009231">
    <property type="term" value="P:riboflavin biosynthetic process"/>
    <property type="evidence" value="ECO:0007669"/>
    <property type="project" value="InterPro"/>
</dbReference>
<comment type="caution">
    <text evidence="2">The sequence shown here is derived from an EMBL/GenBank/DDBJ whole genome shotgun (WGS) entry which is preliminary data.</text>
</comment>
<sequence>MQSDKQQTRRTTPMRKAILSMFISLDGYITGPKGEFVPPQWSDDLATHWSGYSLERAGHLLYGRVNFLFNKGFWEPAETDPNSPAAGVPWAAVMNRLPKTVFSTTLAGDPGWNGTVVRDDLEGAVARLKAEGDGDLYMFGGAGIAQSFVARDLFDEYRLMVTPTLFGDGQRLFAPGFDRIDLKLIENRTLDTGAVILHYRREHG</sequence>
<keyword evidence="3" id="KW-1185">Reference proteome</keyword>
<evidence type="ECO:0000259" key="1">
    <source>
        <dbReference type="Pfam" id="PF01872"/>
    </source>
</evidence>
<feature type="domain" description="Bacterial bifunctional deaminase-reductase C-terminal" evidence="1">
    <location>
        <begin position="16"/>
        <end position="195"/>
    </location>
</feature>
<dbReference type="Gene3D" id="3.40.430.10">
    <property type="entry name" value="Dihydrofolate Reductase, subunit A"/>
    <property type="match status" value="1"/>
</dbReference>
<dbReference type="AlphaFoldDB" id="A0A211ZU22"/>
<dbReference type="InterPro" id="IPR024072">
    <property type="entry name" value="DHFR-like_dom_sf"/>
</dbReference>
<evidence type="ECO:0000313" key="2">
    <source>
        <dbReference type="EMBL" id="OWJ68676.1"/>
    </source>
</evidence>
<dbReference type="InterPro" id="IPR050765">
    <property type="entry name" value="Riboflavin_Biosynth_HTPR"/>
</dbReference>
<accession>A0A211ZU22</accession>
<dbReference type="InterPro" id="IPR002734">
    <property type="entry name" value="RibDG_C"/>
</dbReference>
<dbReference type="OrthoDB" id="7342392at2"/>
<dbReference type="SUPFAM" id="SSF53597">
    <property type="entry name" value="Dihydrofolate reductase-like"/>
    <property type="match status" value="1"/>
</dbReference>
<dbReference type="PANTHER" id="PTHR38011">
    <property type="entry name" value="DIHYDROFOLATE REDUCTASE FAMILY PROTEIN (AFU_ORTHOLOGUE AFUA_8G06820)"/>
    <property type="match status" value="1"/>
</dbReference>
<dbReference type="STRING" id="1122125.GCA_000423185_02926"/>